<dbReference type="EMBL" id="UGJB01000002">
    <property type="protein sequence ID" value="STQ07406.1"/>
    <property type="molecule type" value="Genomic_DNA"/>
</dbReference>
<dbReference type="Proteomes" id="UP000255106">
    <property type="component" value="Unassembled WGS sequence"/>
</dbReference>
<evidence type="ECO:0008006" key="3">
    <source>
        <dbReference type="Google" id="ProtNLM"/>
    </source>
</evidence>
<protein>
    <recommendedName>
        <fullName evidence="3">Replication protein</fullName>
    </recommendedName>
</protein>
<name>A0A0M7HQ87_ENTCL</name>
<organism evidence="1 2">
    <name type="scientific">Enterobacter cloacae</name>
    <dbReference type="NCBI Taxonomy" id="550"/>
    <lineage>
        <taxon>Bacteria</taxon>
        <taxon>Pseudomonadati</taxon>
        <taxon>Pseudomonadota</taxon>
        <taxon>Gammaproteobacteria</taxon>
        <taxon>Enterobacterales</taxon>
        <taxon>Enterobacteriaceae</taxon>
        <taxon>Enterobacter</taxon>
        <taxon>Enterobacter cloacae complex</taxon>
    </lineage>
</organism>
<accession>A0A0M7HQ87</accession>
<sequence>MKVNENQPDTNLYHELIPEAIRYRPSRRGEFNTLRKGLSKIHRRYTPTFEIKKQPKGIGAQLFACICNHDWNRNPALIALRQKGYTPFSRQFDPNFKPKPRRLGVRSESREALTALHFSLAANCDYNPSSEYPFEICVPFEEIARQMGVLHRYENGRTACDVAYHALRVTEEMGHAIVVREFDKDSRQYKALRIFLTVDFFTSKGITLEHLKKMLTRFQAWTRKNGLSETLKQRNERHLLRLERLDLSIEKRHSLKKLLKRIKWQITSPELIKEKEKAVSSLQEAIDAKQPVKLHAAAKAKWLQYLNSGRSMPIITTRLEAELSKEQPTLRHIDEEQFYRLLLARAGVE</sequence>
<dbReference type="RefSeq" id="WP_044160336.1">
    <property type="nucleotide sequence ID" value="NZ_CP017413.1"/>
</dbReference>
<evidence type="ECO:0000313" key="1">
    <source>
        <dbReference type="EMBL" id="STQ07406.1"/>
    </source>
</evidence>
<proteinExistence type="predicted"/>
<dbReference type="AlphaFoldDB" id="A0A0M7HQ87"/>
<evidence type="ECO:0000313" key="2">
    <source>
        <dbReference type="Proteomes" id="UP000255106"/>
    </source>
</evidence>
<accession>A0A156N0T2</accession>
<gene>
    <name evidence="1" type="ORF">NCTC10005_00033</name>
</gene>
<reference evidence="1 2" key="1">
    <citation type="submission" date="2018-06" db="EMBL/GenBank/DDBJ databases">
        <authorList>
            <consortium name="Pathogen Informatics"/>
            <person name="Doyle S."/>
        </authorList>
    </citation>
    <scope>NUCLEOTIDE SEQUENCE [LARGE SCALE GENOMIC DNA]</scope>
    <source>
        <strain evidence="1 2">NCTC10005</strain>
    </source>
</reference>